<evidence type="ECO:0000313" key="2">
    <source>
        <dbReference type="EMBL" id="KYM94382.1"/>
    </source>
</evidence>
<feature type="non-terminal residue" evidence="2">
    <location>
        <position position="1"/>
    </location>
</feature>
<evidence type="ECO:0000313" key="3">
    <source>
        <dbReference type="Proteomes" id="UP000078542"/>
    </source>
</evidence>
<name>A0A151I866_9HYME</name>
<dbReference type="GO" id="GO:0046983">
    <property type="term" value="F:protein dimerization activity"/>
    <property type="evidence" value="ECO:0007669"/>
    <property type="project" value="InterPro"/>
</dbReference>
<dbReference type="InterPro" id="IPR012337">
    <property type="entry name" value="RNaseH-like_sf"/>
</dbReference>
<dbReference type="SUPFAM" id="SSF53098">
    <property type="entry name" value="Ribonuclease H-like"/>
    <property type="match status" value="1"/>
</dbReference>
<organism evidence="2 3">
    <name type="scientific">Cyphomyrmex costatus</name>
    <dbReference type="NCBI Taxonomy" id="456900"/>
    <lineage>
        <taxon>Eukaryota</taxon>
        <taxon>Metazoa</taxon>
        <taxon>Ecdysozoa</taxon>
        <taxon>Arthropoda</taxon>
        <taxon>Hexapoda</taxon>
        <taxon>Insecta</taxon>
        <taxon>Pterygota</taxon>
        <taxon>Neoptera</taxon>
        <taxon>Endopterygota</taxon>
        <taxon>Hymenoptera</taxon>
        <taxon>Apocrita</taxon>
        <taxon>Aculeata</taxon>
        <taxon>Formicoidea</taxon>
        <taxon>Formicidae</taxon>
        <taxon>Myrmicinae</taxon>
        <taxon>Cyphomyrmex</taxon>
    </lineage>
</organism>
<reference evidence="2 3" key="1">
    <citation type="submission" date="2016-03" db="EMBL/GenBank/DDBJ databases">
        <title>Cyphomyrmex costatus WGS genome.</title>
        <authorList>
            <person name="Nygaard S."/>
            <person name="Hu H."/>
            <person name="Boomsma J."/>
            <person name="Zhang G."/>
        </authorList>
    </citation>
    <scope>NUCLEOTIDE SEQUENCE [LARGE SCALE GENOMIC DNA]</scope>
    <source>
        <strain evidence="2">MS0001</strain>
        <tissue evidence="2">Whole body</tissue>
    </source>
</reference>
<dbReference type="Pfam" id="PF05699">
    <property type="entry name" value="Dimer_Tnp_hAT"/>
    <property type="match status" value="1"/>
</dbReference>
<evidence type="ECO:0000259" key="1">
    <source>
        <dbReference type="Pfam" id="PF05699"/>
    </source>
</evidence>
<keyword evidence="3" id="KW-1185">Reference proteome</keyword>
<proteinExistence type="predicted"/>
<dbReference type="AlphaFoldDB" id="A0A151I866"/>
<sequence>VQKPSFKNLIYGLIPLPMSRTNLTQSDMSSNIEAFSYLDSKSKDISSLHSYPNVKKMFFKFNTSLPSSAPVERLFSSGQQIYVPRRNRLSDNMFEKLLFLRNKDL</sequence>
<protein>
    <recommendedName>
        <fullName evidence="1">HAT C-terminal dimerisation domain-containing protein</fullName>
    </recommendedName>
</protein>
<accession>A0A151I866</accession>
<feature type="domain" description="HAT C-terminal dimerisation" evidence="1">
    <location>
        <begin position="48"/>
        <end position="102"/>
    </location>
</feature>
<dbReference type="STRING" id="456900.A0A151I866"/>
<dbReference type="EMBL" id="KQ978380">
    <property type="protein sequence ID" value="KYM94382.1"/>
    <property type="molecule type" value="Genomic_DNA"/>
</dbReference>
<gene>
    <name evidence="2" type="ORF">ALC62_14997</name>
</gene>
<dbReference type="InterPro" id="IPR008906">
    <property type="entry name" value="HATC_C_dom"/>
</dbReference>
<dbReference type="Proteomes" id="UP000078542">
    <property type="component" value="Unassembled WGS sequence"/>
</dbReference>